<evidence type="ECO:0008006" key="2">
    <source>
        <dbReference type="Google" id="ProtNLM"/>
    </source>
</evidence>
<dbReference type="InterPro" id="IPR021263">
    <property type="entry name" value="DUF2840"/>
</dbReference>
<reference evidence="1" key="1">
    <citation type="submission" date="2008-01" db="EMBL/GenBank/DDBJ databases">
        <title>Complete sequence of chromosome of Caulobacter sp. K31.</title>
        <authorList>
            <consortium name="US DOE Joint Genome Institute"/>
            <person name="Copeland A."/>
            <person name="Lucas S."/>
            <person name="Lapidus A."/>
            <person name="Barry K."/>
            <person name="Glavina del Rio T."/>
            <person name="Dalin E."/>
            <person name="Tice H."/>
            <person name="Pitluck S."/>
            <person name="Bruce D."/>
            <person name="Goodwin L."/>
            <person name="Thompson L.S."/>
            <person name="Brettin T."/>
            <person name="Detter J.C."/>
            <person name="Han C."/>
            <person name="Schmutz J."/>
            <person name="Larimer F."/>
            <person name="Land M."/>
            <person name="Hauser L."/>
            <person name="Kyrpides N."/>
            <person name="Kim E."/>
            <person name="Stephens C."/>
            <person name="Richardson P."/>
        </authorList>
    </citation>
    <scope>NUCLEOTIDE SEQUENCE [LARGE SCALE GENOMIC DNA]</scope>
    <source>
        <strain evidence="1">K31</strain>
    </source>
</reference>
<name>B0T8N3_CAUSK</name>
<dbReference type="AlphaFoldDB" id="B0T8N3"/>
<dbReference type="Pfam" id="PF11000">
    <property type="entry name" value="DUF2840"/>
    <property type="match status" value="1"/>
</dbReference>
<evidence type="ECO:0000313" key="1">
    <source>
        <dbReference type="EMBL" id="ABZ71376.1"/>
    </source>
</evidence>
<dbReference type="HOGENOM" id="CLU_123182_0_0_5"/>
<dbReference type="KEGG" id="cak:Caul_2249"/>
<dbReference type="eggNOG" id="ENOG502Z7UG">
    <property type="taxonomic scope" value="Bacteria"/>
</dbReference>
<sequence>MSERPSSGVTRVELVFLKDRIERWIRFGRPIAEQVHDRRRRAVMFAPGAVFAFVRWRAGDYGTVDSRIAILKAVAPGTPFTTYPEVSPGAEILLDLAGWTRVQAVLEAIDGVERVGVRPELAAPDYWRHVGARIGAGLPPREYSRRRHRAWLLRRMFQS</sequence>
<dbReference type="OrthoDB" id="9810432at2"/>
<organism evidence="1">
    <name type="scientific">Caulobacter sp. (strain K31)</name>
    <dbReference type="NCBI Taxonomy" id="366602"/>
    <lineage>
        <taxon>Bacteria</taxon>
        <taxon>Pseudomonadati</taxon>
        <taxon>Pseudomonadota</taxon>
        <taxon>Alphaproteobacteria</taxon>
        <taxon>Caulobacterales</taxon>
        <taxon>Caulobacteraceae</taxon>
        <taxon>Caulobacter</taxon>
    </lineage>
</organism>
<dbReference type="EMBL" id="CP000927">
    <property type="protein sequence ID" value="ABZ71376.1"/>
    <property type="molecule type" value="Genomic_DNA"/>
</dbReference>
<dbReference type="STRING" id="366602.Caul_2249"/>
<protein>
    <recommendedName>
        <fullName evidence="2">Glycosidase</fullName>
    </recommendedName>
</protein>
<gene>
    <name evidence="1" type="ordered locus">Caul_2249</name>
</gene>
<accession>B0T8N3</accession>
<proteinExistence type="predicted"/>